<protein>
    <submittedName>
        <fullName evidence="2">Sulfatase</fullName>
    </submittedName>
</protein>
<dbReference type="AlphaFoldDB" id="A0A8J3D7G1"/>
<evidence type="ECO:0000259" key="1">
    <source>
        <dbReference type="Pfam" id="PF00884"/>
    </source>
</evidence>
<dbReference type="Proteomes" id="UP000598271">
    <property type="component" value="Unassembled WGS sequence"/>
</dbReference>
<name>A0A8J3D7G1_9BACT</name>
<dbReference type="Pfam" id="PF00884">
    <property type="entry name" value="Sulfatase"/>
    <property type="match status" value="1"/>
</dbReference>
<dbReference type="EMBL" id="BMXF01000006">
    <property type="protein sequence ID" value="GHB84916.1"/>
    <property type="molecule type" value="Genomic_DNA"/>
</dbReference>
<proteinExistence type="predicted"/>
<dbReference type="RefSeq" id="WP_229581349.1">
    <property type="nucleotide sequence ID" value="NZ_BMXF01000006.1"/>
</dbReference>
<reference evidence="2 3" key="1">
    <citation type="journal article" date="2014" name="Int. J. Syst. Evol. Microbiol.">
        <title>Complete genome sequence of Corynebacterium casei LMG S-19264T (=DSM 44701T), isolated from a smear-ripened cheese.</title>
        <authorList>
            <consortium name="US DOE Joint Genome Institute (JGI-PGF)"/>
            <person name="Walter F."/>
            <person name="Albersmeier A."/>
            <person name="Kalinowski J."/>
            <person name="Ruckert C."/>
        </authorList>
    </citation>
    <scope>NUCLEOTIDE SEQUENCE [LARGE SCALE GENOMIC DNA]</scope>
    <source>
        <strain evidence="2 3">KCTC 12866</strain>
    </source>
</reference>
<dbReference type="CDD" id="cd16027">
    <property type="entry name" value="SGSH"/>
    <property type="match status" value="1"/>
</dbReference>
<dbReference type="InterPro" id="IPR000917">
    <property type="entry name" value="Sulfatase_N"/>
</dbReference>
<dbReference type="InterPro" id="IPR052701">
    <property type="entry name" value="GAG_Ulvan_Degrading_Sulfatases"/>
</dbReference>
<keyword evidence="3" id="KW-1185">Reference proteome</keyword>
<accession>A0A8J3D7G1</accession>
<dbReference type="InterPro" id="IPR017850">
    <property type="entry name" value="Alkaline_phosphatase_core_sf"/>
</dbReference>
<comment type="caution">
    <text evidence="2">The sequence shown here is derived from an EMBL/GenBank/DDBJ whole genome shotgun (WGS) entry which is preliminary data.</text>
</comment>
<evidence type="ECO:0000313" key="3">
    <source>
        <dbReference type="Proteomes" id="UP000598271"/>
    </source>
</evidence>
<organism evidence="2 3">
    <name type="scientific">Persicitalea jodogahamensis</name>
    <dbReference type="NCBI Taxonomy" id="402147"/>
    <lineage>
        <taxon>Bacteria</taxon>
        <taxon>Pseudomonadati</taxon>
        <taxon>Bacteroidota</taxon>
        <taxon>Cytophagia</taxon>
        <taxon>Cytophagales</taxon>
        <taxon>Spirosomataceae</taxon>
        <taxon>Persicitalea</taxon>
    </lineage>
</organism>
<dbReference type="PANTHER" id="PTHR43751:SF1">
    <property type="entry name" value="SULFATASE ATSG-RELATED"/>
    <property type="match status" value="1"/>
</dbReference>
<gene>
    <name evidence="2" type="ORF">GCM10007390_45200</name>
</gene>
<dbReference type="SUPFAM" id="SSF53649">
    <property type="entry name" value="Alkaline phosphatase-like"/>
    <property type="match status" value="1"/>
</dbReference>
<sequence>MAQKSQTGGDTKPNILWLTFEDTSPEFIGIYGNLTAKTPTMDKLAREGVRFNYAFATGSVCSASRSALITGVKSYALGTGNHRSAYPIPDFIHGFPKYLKDAGYYTTNNSKTDYNTSDAQRVVQESWDESSGKAGWWNRAEGQPFFAVFNSNSSHQSRTMTFPYSEYKTMILDQLPDSMKHADADVFMPPYYLDSPEMRKQMARVNNSISKTDLELKELLDRLEKEGLRQNTIIFLYADHGEGMPRSKTNGIGLGHRVPFVIWFPEKYQHLSPWGRAGAVTDEMIDFTDLPPTVLSLAGITIPDYMKGRVLTGRQRKPEPENLFLSSDRSDESYDLTRTVIQGKYAYSRAFVPYIQELRYLLYMDMGEITEQIRQDYKAGKLSAIQRQMLEPRPAEYLYDMEKDPWEINNLADDPAYAKLLGRFRKAQEKEVLQKKDILFLPEYEIAQISKTTTPYQYRDKLDLEPIYNMAKWSGFRTEKARKIQVKGLDDANKFVRYWALLGLKSNIEAITDLEKFALTDALADPYLPARIVAASLVSELADAPAARKILVDAIQSKDDDLSNLAIQQIMYQPNAASFLPEIKDFYEKQKKLGKKKLFNANRSAEMMLYVYEGRPVREEEE</sequence>
<dbReference type="PANTHER" id="PTHR43751">
    <property type="entry name" value="SULFATASE"/>
    <property type="match status" value="1"/>
</dbReference>
<evidence type="ECO:0000313" key="2">
    <source>
        <dbReference type="EMBL" id="GHB84916.1"/>
    </source>
</evidence>
<dbReference type="Gene3D" id="3.40.720.10">
    <property type="entry name" value="Alkaline Phosphatase, subunit A"/>
    <property type="match status" value="1"/>
</dbReference>
<feature type="domain" description="Sulfatase N-terminal" evidence="1">
    <location>
        <begin position="13"/>
        <end position="300"/>
    </location>
</feature>